<protein>
    <recommendedName>
        <fullName evidence="3">Helix-turn-helix DNA binding domain protein</fullName>
    </recommendedName>
</protein>
<evidence type="ECO:0000313" key="1">
    <source>
        <dbReference type="EMBL" id="QFP94693.1"/>
    </source>
</evidence>
<dbReference type="Proteomes" id="UP000325405">
    <property type="component" value="Segment"/>
</dbReference>
<name>A0A5P8D6M7_9CAUD</name>
<accession>A0A5P8D6M7</accession>
<evidence type="ECO:0008006" key="3">
    <source>
        <dbReference type="Google" id="ProtNLM"/>
    </source>
</evidence>
<organism evidence="1 2">
    <name type="scientific">Mycobacterium phage LilMcDreamy</name>
    <dbReference type="NCBI Taxonomy" id="2652422"/>
    <lineage>
        <taxon>Viruses</taxon>
        <taxon>Duplodnaviria</taxon>
        <taxon>Heunggongvirae</taxon>
        <taxon>Uroviricota</taxon>
        <taxon>Caudoviricetes</taxon>
        <taxon>Bclasvirinae</taxon>
        <taxon>Lilmcdreamyvirus</taxon>
        <taxon>Lilmcdreamyvirus lilmcdreamy</taxon>
    </lineage>
</organism>
<dbReference type="EMBL" id="MN284893">
    <property type="protein sequence ID" value="QFP94693.1"/>
    <property type="molecule type" value="Genomic_DNA"/>
</dbReference>
<dbReference type="GeneID" id="60321043"/>
<proteinExistence type="predicted"/>
<reference evidence="1 2" key="1">
    <citation type="submission" date="2019-08" db="EMBL/GenBank/DDBJ databases">
        <authorList>
            <person name="Lippold A."/>
            <person name="Marlatt M."/>
            <person name="Cooper K."/>
            <person name="Frohnapfel E."/>
            <person name="Glenski M."/>
            <person name="Johnson H."/>
            <person name="Johnson K."/>
            <person name="Tjaden E."/>
            <person name="Troeh S."/>
            <person name="Hayes S."/>
            <person name="Ettinger A.-S.H."/>
            <person name="Ettinger W.F."/>
            <person name="Haydock J."/>
            <person name="Anders K.R."/>
            <person name="Garlena R.A."/>
            <person name="Russell D.A."/>
            <person name="Pope W.H."/>
            <person name="Jacobs-Sera D."/>
            <person name="Hatfull G.F."/>
        </authorList>
    </citation>
    <scope>NUCLEOTIDE SEQUENCE [LARGE SCALE GENOMIC DNA]</scope>
</reference>
<keyword evidence="2" id="KW-1185">Reference proteome</keyword>
<dbReference type="KEGG" id="vg:60321043"/>
<sequence>MTPPTPPDWQPDALLVPALLAGSPTRMDDLCGADRAWAVVVMTDDEGLTADEIADRLDCSLRLVRTVLAGPEVVLTRLYRAEVEAFERTLDMTGGEVQRLATALGETEADRDRIQHQRDRLLQSALAEREGQTFRCGCPMTRYNTYVSPRGKRGCRKHRAEAVARHRARMVGSQPGG</sequence>
<gene>
    <name evidence="1" type="primary">73</name>
    <name evidence="1" type="ORF">SEA_LILMCDREAMY_73</name>
</gene>
<dbReference type="RefSeq" id="YP_009949637.1">
    <property type="nucleotide sequence ID" value="NC_051582.1"/>
</dbReference>
<evidence type="ECO:0000313" key="2">
    <source>
        <dbReference type="Proteomes" id="UP000325405"/>
    </source>
</evidence>